<dbReference type="InterPro" id="IPR001381">
    <property type="entry name" value="DHquinase_I"/>
</dbReference>
<evidence type="ECO:0000313" key="3">
    <source>
        <dbReference type="Proteomes" id="UP000467840"/>
    </source>
</evidence>
<sequence>MTSSMESCKCKLIVSSHNYHNTPSVEELGNLVAKIQAAGADIEDCTAALDITDVSRIFHITVHSQSIGAVNCIIRRQSDGKLLGCNTDYVVSQNISSVAGSPLAGKLFVVIGAGGAGKALAYGAKEKGARVLIANRTFDRAKELAETVGGDAISLADLDTFHPEMA</sequence>
<dbReference type="Proteomes" id="UP000467840">
    <property type="component" value="Chromosome 8"/>
</dbReference>
<dbReference type="PANTHER" id="PTHR21089:SF1">
    <property type="entry name" value="BIFUNCTIONAL 3-DEHYDROQUINATE DEHYDRATASE_SHIKIMATE DEHYDROGENASE, CHLOROPLASTIC"/>
    <property type="match status" value="1"/>
</dbReference>
<dbReference type="GO" id="GO:0009423">
    <property type="term" value="P:chorismate biosynthetic process"/>
    <property type="evidence" value="ECO:0007669"/>
    <property type="project" value="TreeGrafter"/>
</dbReference>
<dbReference type="Pfam" id="PF01488">
    <property type="entry name" value="Shikimate_DH"/>
    <property type="match status" value="1"/>
</dbReference>
<dbReference type="GO" id="GO:0003855">
    <property type="term" value="F:3-dehydroquinate dehydratase activity"/>
    <property type="evidence" value="ECO:0007669"/>
    <property type="project" value="InterPro"/>
</dbReference>
<keyword evidence="3" id="KW-1185">Reference proteome</keyword>
<dbReference type="PANTHER" id="PTHR21089">
    <property type="entry name" value="SHIKIMATE DEHYDROGENASE"/>
    <property type="match status" value="1"/>
</dbReference>
<dbReference type="InterPro" id="IPR006151">
    <property type="entry name" value="Shikm_DH/Glu-tRNA_Rdtase"/>
</dbReference>
<dbReference type="AlphaFoldDB" id="A0A6A6KJV5"/>
<accession>A0A6A6KJV5</accession>
<dbReference type="InterPro" id="IPR022893">
    <property type="entry name" value="Shikimate_DH_fam"/>
</dbReference>
<comment type="caution">
    <text evidence="2">The sequence shown here is derived from an EMBL/GenBank/DDBJ whole genome shotgun (WGS) entry which is preliminary data.</text>
</comment>
<dbReference type="EMBL" id="JAAGAX010000016">
    <property type="protein sequence ID" value="KAF2287709.1"/>
    <property type="molecule type" value="Genomic_DNA"/>
</dbReference>
<dbReference type="Gene3D" id="3.40.50.720">
    <property type="entry name" value="NAD(P)-binding Rossmann-like Domain"/>
    <property type="match status" value="1"/>
</dbReference>
<dbReference type="InterPro" id="IPR036291">
    <property type="entry name" value="NAD(P)-bd_dom_sf"/>
</dbReference>
<organism evidence="2 3">
    <name type="scientific">Hevea brasiliensis</name>
    <name type="common">Para rubber tree</name>
    <name type="synonym">Siphonia brasiliensis</name>
    <dbReference type="NCBI Taxonomy" id="3981"/>
    <lineage>
        <taxon>Eukaryota</taxon>
        <taxon>Viridiplantae</taxon>
        <taxon>Streptophyta</taxon>
        <taxon>Embryophyta</taxon>
        <taxon>Tracheophyta</taxon>
        <taxon>Spermatophyta</taxon>
        <taxon>Magnoliopsida</taxon>
        <taxon>eudicotyledons</taxon>
        <taxon>Gunneridae</taxon>
        <taxon>Pentapetalae</taxon>
        <taxon>rosids</taxon>
        <taxon>fabids</taxon>
        <taxon>Malpighiales</taxon>
        <taxon>Euphorbiaceae</taxon>
        <taxon>Crotonoideae</taxon>
        <taxon>Micrandreae</taxon>
        <taxon>Hevea</taxon>
    </lineage>
</organism>
<name>A0A6A6KJV5_HEVBR</name>
<feature type="domain" description="Quinate/shikimate 5-dehydrogenase/glutamyl-tRNA reductase" evidence="1">
    <location>
        <begin position="103"/>
        <end position="160"/>
    </location>
</feature>
<dbReference type="GO" id="GO:0019632">
    <property type="term" value="P:shikimate metabolic process"/>
    <property type="evidence" value="ECO:0007669"/>
    <property type="project" value="TreeGrafter"/>
</dbReference>
<protein>
    <recommendedName>
        <fullName evidence="1">Quinate/shikimate 5-dehydrogenase/glutamyl-tRNA reductase domain-containing protein</fullName>
    </recommendedName>
</protein>
<dbReference type="GO" id="GO:0004764">
    <property type="term" value="F:shikimate 3-dehydrogenase (NADP+) activity"/>
    <property type="evidence" value="ECO:0007669"/>
    <property type="project" value="InterPro"/>
</dbReference>
<gene>
    <name evidence="2" type="ORF">GH714_002400</name>
</gene>
<dbReference type="Pfam" id="PF01487">
    <property type="entry name" value="DHquinase_I"/>
    <property type="match status" value="1"/>
</dbReference>
<evidence type="ECO:0000259" key="1">
    <source>
        <dbReference type="Pfam" id="PF01488"/>
    </source>
</evidence>
<dbReference type="SUPFAM" id="SSF51735">
    <property type="entry name" value="NAD(P)-binding Rossmann-fold domains"/>
    <property type="match status" value="1"/>
</dbReference>
<dbReference type="InterPro" id="IPR013785">
    <property type="entry name" value="Aldolase_TIM"/>
</dbReference>
<evidence type="ECO:0000313" key="2">
    <source>
        <dbReference type="EMBL" id="KAF2287709.1"/>
    </source>
</evidence>
<dbReference type="Gene3D" id="3.20.20.70">
    <property type="entry name" value="Aldolase class I"/>
    <property type="match status" value="1"/>
</dbReference>
<dbReference type="SUPFAM" id="SSF51569">
    <property type="entry name" value="Aldolase"/>
    <property type="match status" value="1"/>
</dbReference>
<proteinExistence type="predicted"/>
<reference evidence="2 3" key="1">
    <citation type="journal article" date="2020" name="Mol. Plant">
        <title>The Chromosome-Based Rubber Tree Genome Provides New Insights into Spurge Genome Evolution and Rubber Biosynthesis.</title>
        <authorList>
            <person name="Liu J."/>
            <person name="Shi C."/>
            <person name="Shi C.C."/>
            <person name="Li W."/>
            <person name="Zhang Q.J."/>
            <person name="Zhang Y."/>
            <person name="Li K."/>
            <person name="Lu H.F."/>
            <person name="Shi C."/>
            <person name="Zhu S.T."/>
            <person name="Xiao Z.Y."/>
            <person name="Nan H."/>
            <person name="Yue Y."/>
            <person name="Zhu X.G."/>
            <person name="Wu Y."/>
            <person name="Hong X.N."/>
            <person name="Fan G.Y."/>
            <person name="Tong Y."/>
            <person name="Zhang D."/>
            <person name="Mao C.L."/>
            <person name="Liu Y.L."/>
            <person name="Hao S.J."/>
            <person name="Liu W.Q."/>
            <person name="Lv M.Q."/>
            <person name="Zhang H.B."/>
            <person name="Liu Y."/>
            <person name="Hu-Tang G.R."/>
            <person name="Wang J.P."/>
            <person name="Wang J.H."/>
            <person name="Sun Y.H."/>
            <person name="Ni S.B."/>
            <person name="Chen W.B."/>
            <person name="Zhang X.C."/>
            <person name="Jiao Y.N."/>
            <person name="Eichler E.E."/>
            <person name="Li G.H."/>
            <person name="Liu X."/>
            <person name="Gao L.Z."/>
        </authorList>
    </citation>
    <scope>NUCLEOTIDE SEQUENCE [LARGE SCALE GENOMIC DNA]</scope>
    <source>
        <strain evidence="3">cv. GT1</strain>
        <tissue evidence="2">Leaf</tissue>
    </source>
</reference>